<dbReference type="GO" id="GO:0003700">
    <property type="term" value="F:DNA-binding transcription factor activity"/>
    <property type="evidence" value="ECO:0007669"/>
    <property type="project" value="InterPro"/>
</dbReference>
<dbReference type="SUPFAM" id="SSF46689">
    <property type="entry name" value="Homeodomain-like"/>
    <property type="match status" value="1"/>
</dbReference>
<sequence>MLKPYHQQPHHDPCLIIERQVVDSDLYPRPRLRWTPELHDQFVKAVNELGGPNKATPKAILNLMRVQGLTLFHLKSHLQVIHSVINILYKRNICG</sequence>
<dbReference type="FunFam" id="1.10.10.60:FF:000007">
    <property type="entry name" value="Two-component response regulator"/>
    <property type="match status" value="1"/>
</dbReference>
<comment type="caution">
    <text evidence="6">The sequence shown here is derived from an EMBL/GenBank/DDBJ whole genome shotgun (WGS) entry which is preliminary data.</text>
</comment>
<dbReference type="InterPro" id="IPR006447">
    <property type="entry name" value="Myb_dom_plants"/>
</dbReference>
<evidence type="ECO:0000256" key="3">
    <source>
        <dbReference type="ARBA" id="ARBA00023163"/>
    </source>
</evidence>
<organism evidence="6 7">
    <name type="scientific">Phtheirospermum japonicum</name>
    <dbReference type="NCBI Taxonomy" id="374723"/>
    <lineage>
        <taxon>Eukaryota</taxon>
        <taxon>Viridiplantae</taxon>
        <taxon>Streptophyta</taxon>
        <taxon>Embryophyta</taxon>
        <taxon>Tracheophyta</taxon>
        <taxon>Spermatophyta</taxon>
        <taxon>Magnoliopsida</taxon>
        <taxon>eudicotyledons</taxon>
        <taxon>Gunneridae</taxon>
        <taxon>Pentapetalae</taxon>
        <taxon>asterids</taxon>
        <taxon>lamiids</taxon>
        <taxon>Lamiales</taxon>
        <taxon>Orobanchaceae</taxon>
        <taxon>Orobanchaceae incertae sedis</taxon>
        <taxon>Phtheirospermum</taxon>
    </lineage>
</organism>
<dbReference type="InterPro" id="IPR046955">
    <property type="entry name" value="PHR1-like"/>
</dbReference>
<evidence type="ECO:0000313" key="6">
    <source>
        <dbReference type="EMBL" id="GFP90262.1"/>
    </source>
</evidence>
<dbReference type="GO" id="GO:0003677">
    <property type="term" value="F:DNA binding"/>
    <property type="evidence" value="ECO:0007669"/>
    <property type="project" value="InterPro"/>
</dbReference>
<keyword evidence="7" id="KW-1185">Reference proteome</keyword>
<dbReference type="OrthoDB" id="551907at2759"/>
<dbReference type="PANTHER" id="PTHR31499:SF49">
    <property type="entry name" value="PROTEIN PHOSPHATE STARVATION RESPONSE 1-LIKE ISOFORM X1"/>
    <property type="match status" value="1"/>
</dbReference>
<evidence type="ECO:0000256" key="1">
    <source>
        <dbReference type="ARBA" id="ARBA00004123"/>
    </source>
</evidence>
<protein>
    <submittedName>
        <fullName evidence="6">Myb family transcription factor apl</fullName>
    </submittedName>
</protein>
<dbReference type="PANTHER" id="PTHR31499">
    <property type="entry name" value="MYB FAMILY TRANSCRIPTION FACTOR PHL11"/>
    <property type="match status" value="1"/>
</dbReference>
<accession>A0A830BWA1</accession>
<dbReference type="Proteomes" id="UP000653305">
    <property type="component" value="Unassembled WGS sequence"/>
</dbReference>
<proteinExistence type="predicted"/>
<dbReference type="Pfam" id="PF00249">
    <property type="entry name" value="Myb_DNA-binding"/>
    <property type="match status" value="1"/>
</dbReference>
<comment type="subcellular location">
    <subcellularLocation>
        <location evidence="1">Nucleus</location>
    </subcellularLocation>
</comment>
<dbReference type="NCBIfam" id="TIGR01557">
    <property type="entry name" value="myb_SHAQKYF"/>
    <property type="match status" value="1"/>
</dbReference>
<dbReference type="GO" id="GO:0005634">
    <property type="term" value="C:nucleus"/>
    <property type="evidence" value="ECO:0007669"/>
    <property type="project" value="UniProtKB-SubCell"/>
</dbReference>
<dbReference type="InterPro" id="IPR001005">
    <property type="entry name" value="SANT/Myb"/>
</dbReference>
<dbReference type="InterPro" id="IPR009057">
    <property type="entry name" value="Homeodomain-like_sf"/>
</dbReference>
<evidence type="ECO:0000259" key="5">
    <source>
        <dbReference type="Pfam" id="PF00249"/>
    </source>
</evidence>
<feature type="domain" description="Myb-like" evidence="5">
    <location>
        <begin position="31"/>
        <end position="79"/>
    </location>
</feature>
<keyword evidence="4" id="KW-0539">Nucleus</keyword>
<dbReference type="EMBL" id="BMAC01000213">
    <property type="protein sequence ID" value="GFP90262.1"/>
    <property type="molecule type" value="Genomic_DNA"/>
</dbReference>
<evidence type="ECO:0000313" key="7">
    <source>
        <dbReference type="Proteomes" id="UP000653305"/>
    </source>
</evidence>
<name>A0A830BWA1_9LAMI</name>
<dbReference type="Gene3D" id="1.10.10.60">
    <property type="entry name" value="Homeodomain-like"/>
    <property type="match status" value="1"/>
</dbReference>
<dbReference type="AlphaFoldDB" id="A0A830BWA1"/>
<keyword evidence="2" id="KW-0805">Transcription regulation</keyword>
<evidence type="ECO:0000256" key="4">
    <source>
        <dbReference type="ARBA" id="ARBA00023242"/>
    </source>
</evidence>
<evidence type="ECO:0000256" key="2">
    <source>
        <dbReference type="ARBA" id="ARBA00023015"/>
    </source>
</evidence>
<gene>
    <name evidence="6" type="ORF">PHJA_001170100</name>
</gene>
<reference evidence="6" key="1">
    <citation type="submission" date="2020-07" db="EMBL/GenBank/DDBJ databases">
        <title>Ethylene signaling mediates host invasion by parasitic plants.</title>
        <authorList>
            <person name="Yoshida S."/>
        </authorList>
    </citation>
    <scope>NUCLEOTIDE SEQUENCE</scope>
    <source>
        <strain evidence="6">Okayama</strain>
    </source>
</reference>
<keyword evidence="3" id="KW-0804">Transcription</keyword>